<keyword evidence="2" id="KW-1185">Reference proteome</keyword>
<dbReference type="Proteomes" id="UP001232148">
    <property type="component" value="Unassembled WGS sequence"/>
</dbReference>
<dbReference type="EMBL" id="MU842901">
    <property type="protein sequence ID" value="KAK2027115.1"/>
    <property type="molecule type" value="Genomic_DNA"/>
</dbReference>
<dbReference type="AlphaFoldDB" id="A0AAD9HDY4"/>
<sequence length="169" mass="19285">MTPKKHKTHESTCKSLTIKPPHGTMNLLCLHVVSSRDFPTRRRSILPDTLLTVCLTGHDRQYTQVDHHLKSQSYEGNHETWHSRFHYPGRATIDIQIIASSVLSLFQIHHVVRHCWPFLESVSESLSLPKTNLNPWKDPQPCQKATPNAVSLGLDKGPNPAILKRNRYS</sequence>
<comment type="caution">
    <text evidence="1">The sequence shown here is derived from an EMBL/GenBank/DDBJ whole genome shotgun (WGS) entry which is preliminary data.</text>
</comment>
<organism evidence="1 2">
    <name type="scientific">Colletotrichum zoysiae</name>
    <dbReference type="NCBI Taxonomy" id="1216348"/>
    <lineage>
        <taxon>Eukaryota</taxon>
        <taxon>Fungi</taxon>
        <taxon>Dikarya</taxon>
        <taxon>Ascomycota</taxon>
        <taxon>Pezizomycotina</taxon>
        <taxon>Sordariomycetes</taxon>
        <taxon>Hypocreomycetidae</taxon>
        <taxon>Glomerellales</taxon>
        <taxon>Glomerellaceae</taxon>
        <taxon>Colletotrichum</taxon>
        <taxon>Colletotrichum graminicola species complex</taxon>
    </lineage>
</organism>
<protein>
    <submittedName>
        <fullName evidence="1">Uncharacterized protein</fullName>
    </submittedName>
</protein>
<evidence type="ECO:0000313" key="2">
    <source>
        <dbReference type="Proteomes" id="UP001232148"/>
    </source>
</evidence>
<reference evidence="1" key="1">
    <citation type="submission" date="2021-06" db="EMBL/GenBank/DDBJ databases">
        <title>Comparative genomics, transcriptomics and evolutionary studies reveal genomic signatures of adaptation to plant cell wall in hemibiotrophic fungi.</title>
        <authorList>
            <consortium name="DOE Joint Genome Institute"/>
            <person name="Baroncelli R."/>
            <person name="Diaz J.F."/>
            <person name="Benocci T."/>
            <person name="Peng M."/>
            <person name="Battaglia E."/>
            <person name="Haridas S."/>
            <person name="Andreopoulos W."/>
            <person name="Labutti K."/>
            <person name="Pangilinan J."/>
            <person name="Floch G.L."/>
            <person name="Makela M.R."/>
            <person name="Henrissat B."/>
            <person name="Grigoriev I.V."/>
            <person name="Crouch J.A."/>
            <person name="De Vries R.P."/>
            <person name="Sukno S.A."/>
            <person name="Thon M.R."/>
        </authorList>
    </citation>
    <scope>NUCLEOTIDE SEQUENCE</scope>
    <source>
        <strain evidence="1">MAFF235873</strain>
    </source>
</reference>
<proteinExistence type="predicted"/>
<accession>A0AAD9HDY4</accession>
<gene>
    <name evidence="1" type="ORF">LX32DRAFT_453607</name>
</gene>
<name>A0AAD9HDY4_9PEZI</name>
<evidence type="ECO:0000313" key="1">
    <source>
        <dbReference type="EMBL" id="KAK2027115.1"/>
    </source>
</evidence>